<dbReference type="PANTHER" id="PTHR38790">
    <property type="entry name" value="2EXR DOMAIN-CONTAINING PROTEIN-RELATED"/>
    <property type="match status" value="1"/>
</dbReference>
<protein>
    <recommendedName>
        <fullName evidence="2">DUF7730 domain-containing protein</fullName>
    </recommendedName>
</protein>
<name>W9CNL9_SCLBF</name>
<evidence type="ECO:0000256" key="1">
    <source>
        <dbReference type="SAM" id="MobiDB-lite"/>
    </source>
</evidence>
<accession>W9CNL9</accession>
<dbReference type="Pfam" id="PF24864">
    <property type="entry name" value="DUF7730"/>
    <property type="match status" value="1"/>
</dbReference>
<feature type="region of interest" description="Disordered" evidence="1">
    <location>
        <begin position="77"/>
        <end position="100"/>
    </location>
</feature>
<keyword evidence="4" id="KW-1185">Reference proteome</keyword>
<dbReference type="HOGENOM" id="CLU_806518_0_0_1"/>
<feature type="compositionally biased region" description="Basic and acidic residues" evidence="1">
    <location>
        <begin position="79"/>
        <end position="97"/>
    </location>
</feature>
<evidence type="ECO:0000313" key="3">
    <source>
        <dbReference type="EMBL" id="ESZ98372.1"/>
    </source>
</evidence>
<dbReference type="STRING" id="1432307.W9CNL9"/>
<dbReference type="Proteomes" id="UP000019487">
    <property type="component" value="Unassembled WGS sequence"/>
</dbReference>
<organism evidence="3 4">
    <name type="scientific">Sclerotinia borealis (strain F-4128)</name>
    <dbReference type="NCBI Taxonomy" id="1432307"/>
    <lineage>
        <taxon>Eukaryota</taxon>
        <taxon>Fungi</taxon>
        <taxon>Dikarya</taxon>
        <taxon>Ascomycota</taxon>
        <taxon>Pezizomycotina</taxon>
        <taxon>Leotiomycetes</taxon>
        <taxon>Helotiales</taxon>
        <taxon>Sclerotiniaceae</taxon>
        <taxon>Sclerotinia</taxon>
    </lineage>
</organism>
<evidence type="ECO:0000259" key="2">
    <source>
        <dbReference type="Pfam" id="PF24864"/>
    </source>
</evidence>
<evidence type="ECO:0000313" key="4">
    <source>
        <dbReference type="Proteomes" id="UP000019487"/>
    </source>
</evidence>
<dbReference type="InterPro" id="IPR056632">
    <property type="entry name" value="DUF7730"/>
</dbReference>
<dbReference type="PANTHER" id="PTHR38790:SF4">
    <property type="entry name" value="2EXR DOMAIN-CONTAINING PROTEIN"/>
    <property type="match status" value="1"/>
</dbReference>
<dbReference type="EMBL" id="AYSA01000044">
    <property type="protein sequence ID" value="ESZ98372.1"/>
    <property type="molecule type" value="Genomic_DNA"/>
</dbReference>
<proteinExistence type="predicted"/>
<dbReference type="OrthoDB" id="4757095at2759"/>
<feature type="domain" description="DUF7730" evidence="2">
    <location>
        <begin position="134"/>
        <end position="336"/>
    </location>
</feature>
<comment type="caution">
    <text evidence="3">The sequence shown here is derived from an EMBL/GenBank/DDBJ whole genome shotgun (WGS) entry which is preliminary data.</text>
</comment>
<dbReference type="AlphaFoldDB" id="W9CNL9"/>
<gene>
    <name evidence="3" type="ORF">SBOR_1250</name>
</gene>
<sequence>MSKPSDLLPPSRNHLWGPERRRLSSLLIQKTLDALPGSRSLDDHVHDKVQSRAYRAVKRPYGENAFTGKVSRSYVPEAKVSERRGRREGKEGKERPLTPRGEGYGLGVFGMGFEVQDEGIGKGKGAVVERKFFQQGGSSFFAMLPKEVRVMIYEWVLGGRLLHIVRRGEMLGHVACKCDGNSEMAGIIREEDACVAAECRGVKILGGSGVHERVGEASGGFIPLLRVCRRIYSEAIPILYSSNTFNFDSMECFISFSNEIIPHRFDAIQSLTLSFAFDTSALYNESSSNNVPRWERTWMIIGSMKSLQKLQATIIWPRIIPAWSHEMRLLEPLKMAGGLGKEAFEVRLRELTREARGRGKAKAYEVGRAFKVGKARVVPGAGLDEETEEDLPFRVVRVGV</sequence>
<reference evidence="3 4" key="1">
    <citation type="journal article" date="2014" name="Genome Announc.">
        <title>Draft genome sequence of Sclerotinia borealis, a psychrophilic plant pathogenic fungus.</title>
        <authorList>
            <person name="Mardanov A.V."/>
            <person name="Beletsky A.V."/>
            <person name="Kadnikov V.V."/>
            <person name="Ignatov A.N."/>
            <person name="Ravin N.V."/>
        </authorList>
    </citation>
    <scope>NUCLEOTIDE SEQUENCE [LARGE SCALE GENOMIC DNA]</scope>
    <source>
        <strain evidence="4">F-4157</strain>
    </source>
</reference>